<comment type="caution">
    <text evidence="8">The sequence shown here is derived from an EMBL/GenBank/DDBJ whole genome shotgun (WGS) entry which is preliminary data.</text>
</comment>
<dbReference type="InterPro" id="IPR045119">
    <property type="entry name" value="SUN1-5"/>
</dbReference>
<dbReference type="VEuPathDB" id="FungiDB:AeMF1_006851"/>
<name>A0A6G0XXJ9_9STRA</name>
<dbReference type="GO" id="GO:0034993">
    <property type="term" value="C:meiotic nuclear membrane microtubule tethering complex"/>
    <property type="evidence" value="ECO:0007669"/>
    <property type="project" value="TreeGrafter"/>
</dbReference>
<keyword evidence="4 6" id="KW-0472">Membrane</keyword>
<evidence type="ECO:0000256" key="6">
    <source>
        <dbReference type="SAM" id="Phobius"/>
    </source>
</evidence>
<evidence type="ECO:0000256" key="5">
    <source>
        <dbReference type="SAM" id="MobiDB-lite"/>
    </source>
</evidence>
<dbReference type="InterPro" id="IPR012919">
    <property type="entry name" value="SUN_dom"/>
</dbReference>
<dbReference type="EMBL" id="VJMJ01000002">
    <property type="protein sequence ID" value="KAF0745334.1"/>
    <property type="molecule type" value="Genomic_DNA"/>
</dbReference>
<evidence type="ECO:0000259" key="7">
    <source>
        <dbReference type="PROSITE" id="PS51469"/>
    </source>
</evidence>
<dbReference type="PROSITE" id="PS51469">
    <property type="entry name" value="SUN"/>
    <property type="match status" value="1"/>
</dbReference>
<evidence type="ECO:0000313" key="8">
    <source>
        <dbReference type="EMBL" id="KAF0745334.1"/>
    </source>
</evidence>
<dbReference type="PANTHER" id="PTHR12911:SF8">
    <property type="entry name" value="KLAROID PROTEIN-RELATED"/>
    <property type="match status" value="1"/>
</dbReference>
<keyword evidence="2 6" id="KW-0812">Transmembrane</keyword>
<dbReference type="Pfam" id="PF07738">
    <property type="entry name" value="Sad1_UNC"/>
    <property type="match status" value="1"/>
</dbReference>
<evidence type="ECO:0000256" key="1">
    <source>
        <dbReference type="ARBA" id="ARBA00004370"/>
    </source>
</evidence>
<feature type="region of interest" description="Disordered" evidence="5">
    <location>
        <begin position="1"/>
        <end position="48"/>
    </location>
</feature>
<evidence type="ECO:0000256" key="4">
    <source>
        <dbReference type="ARBA" id="ARBA00023136"/>
    </source>
</evidence>
<evidence type="ECO:0000313" key="9">
    <source>
        <dbReference type="Proteomes" id="UP000481153"/>
    </source>
</evidence>
<evidence type="ECO:0000256" key="3">
    <source>
        <dbReference type="ARBA" id="ARBA00022989"/>
    </source>
</evidence>
<keyword evidence="3 6" id="KW-1133">Transmembrane helix</keyword>
<gene>
    <name evidence="8" type="ORF">Ae201684_000361</name>
</gene>
<reference evidence="8 9" key="1">
    <citation type="submission" date="2019-07" db="EMBL/GenBank/DDBJ databases">
        <title>Genomics analysis of Aphanomyces spp. identifies a new class of oomycete effector associated with host adaptation.</title>
        <authorList>
            <person name="Gaulin E."/>
        </authorList>
    </citation>
    <scope>NUCLEOTIDE SEQUENCE [LARGE SCALE GENOMIC DNA]</scope>
    <source>
        <strain evidence="8 9">ATCC 201684</strain>
    </source>
</reference>
<comment type="subcellular location">
    <subcellularLocation>
        <location evidence="1">Membrane</location>
    </subcellularLocation>
</comment>
<feature type="transmembrane region" description="Helical" evidence="6">
    <location>
        <begin position="95"/>
        <end position="116"/>
    </location>
</feature>
<proteinExistence type="predicted"/>
<dbReference type="PANTHER" id="PTHR12911">
    <property type="entry name" value="SAD1/UNC-84-LIKE PROTEIN-RELATED"/>
    <property type="match status" value="1"/>
</dbReference>
<keyword evidence="9" id="KW-1185">Reference proteome</keyword>
<feature type="domain" description="SUN" evidence="7">
    <location>
        <begin position="341"/>
        <end position="537"/>
    </location>
</feature>
<dbReference type="Proteomes" id="UP000481153">
    <property type="component" value="Unassembled WGS sequence"/>
</dbReference>
<accession>A0A6G0XXJ9</accession>
<protein>
    <recommendedName>
        <fullName evidence="7">SUN domain-containing protein</fullName>
    </recommendedName>
</protein>
<dbReference type="GO" id="GO:0043495">
    <property type="term" value="F:protein-membrane adaptor activity"/>
    <property type="evidence" value="ECO:0007669"/>
    <property type="project" value="TreeGrafter"/>
</dbReference>
<dbReference type="Gene3D" id="2.60.120.260">
    <property type="entry name" value="Galactose-binding domain-like"/>
    <property type="match status" value="1"/>
</dbReference>
<dbReference type="AlphaFoldDB" id="A0A6G0XXJ9"/>
<sequence>METPPPKRGRRWNMETPQKDRDDDILSDATPFNSPAPSDRTFAADNDENEGTFAFDEEEEENDVQFVQQNKVGFGKRVRKITASGFRMLVEILNYTWFLLPFLCLIVALVLPRYLITAIQASPTSLTSPGRAASFSTIQVQMDTIIKDISSFKKFQQEQEARIEEITFLYEQSSKNIDTLLDRARTSTGDIPTSVLDHVSEMIQAAVKKSTRELKNEYKTALQPLETGLRQITTQASLFENDLKTYKTLVEDVEELVESNKKHVLEAVQDATNPQATEQKVSAIVSAEIALVQDKMTRLLTDEATRLEHKHSQALQTLRNSTLSHIDQLVGQSAGQAHTFPSKAIIDYASSSSGARVLRFQSDLSSHKLIGVVQSLFSESPFTSKTFNAFPLCSILGSSCPLLNQHPESAITDNVDPGNCWTMEGASGSLSVKLAYPIVPQSVEIYHIDPSIAVDFGSAPKDIQVIGLVLDDKSKDVRHVNFGSFQYLKNGGTSQRFFLNDQASTTKVVGMTLRVLSNHGNDKFTCLYRFSVYGSRFFKQ</sequence>
<organism evidence="8 9">
    <name type="scientific">Aphanomyces euteiches</name>
    <dbReference type="NCBI Taxonomy" id="100861"/>
    <lineage>
        <taxon>Eukaryota</taxon>
        <taxon>Sar</taxon>
        <taxon>Stramenopiles</taxon>
        <taxon>Oomycota</taxon>
        <taxon>Saprolegniomycetes</taxon>
        <taxon>Saprolegniales</taxon>
        <taxon>Verrucalvaceae</taxon>
        <taxon>Aphanomyces</taxon>
    </lineage>
</organism>
<evidence type="ECO:0000256" key="2">
    <source>
        <dbReference type="ARBA" id="ARBA00022692"/>
    </source>
</evidence>